<keyword evidence="2 3" id="KW-0408">Iron</keyword>
<reference evidence="5" key="1">
    <citation type="submission" date="2020-05" db="EMBL/GenBank/DDBJ databases">
        <title>WGS assembly of Panicum virgatum.</title>
        <authorList>
            <person name="Lovell J.T."/>
            <person name="Jenkins J."/>
            <person name="Shu S."/>
            <person name="Juenger T.E."/>
            <person name="Schmutz J."/>
        </authorList>
    </citation>
    <scope>NUCLEOTIDE SEQUENCE</scope>
    <source>
        <strain evidence="5">AP13</strain>
    </source>
</reference>
<keyword evidence="6" id="KW-1185">Reference proteome</keyword>
<feature type="binding site" description="axial binding residue" evidence="2">
    <location>
        <position position="346"/>
    </location>
    <ligand>
        <name>heme</name>
        <dbReference type="ChEBI" id="CHEBI:30413"/>
    </ligand>
    <ligandPart>
        <name>Fe</name>
        <dbReference type="ChEBI" id="CHEBI:18248"/>
    </ligandPart>
</feature>
<keyword evidence="2 3" id="KW-0349">Heme</keyword>
<dbReference type="InterPro" id="IPR017972">
    <property type="entry name" value="Cyt_P450_CS"/>
</dbReference>
<evidence type="ECO:0000313" key="5">
    <source>
        <dbReference type="EMBL" id="KAG2579270.1"/>
    </source>
</evidence>
<dbReference type="GO" id="GO:0020037">
    <property type="term" value="F:heme binding"/>
    <property type="evidence" value="ECO:0007669"/>
    <property type="project" value="InterPro"/>
</dbReference>
<dbReference type="Proteomes" id="UP000823388">
    <property type="component" value="Chromosome 6N"/>
</dbReference>
<gene>
    <name evidence="5" type="ORF">PVAP13_6NG248906</name>
</gene>
<feature type="region of interest" description="Disordered" evidence="4">
    <location>
        <begin position="378"/>
        <end position="397"/>
    </location>
</feature>
<sequence>MRLELGLSAAVVVSSRGAAMEAFTRYDRRLAARAVPDAARALGFADRSTVWMPSSDPRWKNLRGIVAAHIFAPRSLAAARGVRERKVRDLVGYLRGRAGQVADVGQAMYGGVLNLVSNAYCSTDVVDIGAGSAQGLREVVEDLVELIAKPNVSDLFPFLRPLDLQGRRRHSARKMEKVLRVLDGIVDRRLASSASSTDKQQGDFQGTLLELMSKGKITREDVTTILFDVFTAGSDTIAITVEWTMAELLRNPTAMGKVRAEITGALGGKEAIERSPTRRDGAEIGGYPVTKGSTVIFNAWAIMRDPACWERPDEFRPERFLEEAAKVDFRGKDFEFIPFGSGRRVCPGVPMAERVVPLILASLLHAFEWRLPDSMPAGKQDVSVTAQEKKRKRNKFFSSPGPPVSLFFSSSLFCSARRTRRRRRPSSRHAPAILVPRASLSAASPSGLSPPPRSPPLLPPVQELEKSRPATTPELRRPPRFAFSGEPWLDSSRGKILLPLILRFPSLFGPFLSPAGPPASPFARRR</sequence>
<dbReference type="EMBL" id="CM029048">
    <property type="protein sequence ID" value="KAG2579270.1"/>
    <property type="molecule type" value="Genomic_DNA"/>
</dbReference>
<protein>
    <submittedName>
        <fullName evidence="5">Uncharacterized protein</fullName>
    </submittedName>
</protein>
<feature type="compositionally biased region" description="Pro residues" evidence="4">
    <location>
        <begin position="448"/>
        <end position="459"/>
    </location>
</feature>
<evidence type="ECO:0000256" key="4">
    <source>
        <dbReference type="SAM" id="MobiDB-lite"/>
    </source>
</evidence>
<dbReference type="InterPro" id="IPR001128">
    <property type="entry name" value="Cyt_P450"/>
</dbReference>
<dbReference type="Pfam" id="PF00067">
    <property type="entry name" value="p450"/>
    <property type="match status" value="2"/>
</dbReference>
<organism evidence="5 6">
    <name type="scientific">Panicum virgatum</name>
    <name type="common">Blackwell switchgrass</name>
    <dbReference type="NCBI Taxonomy" id="38727"/>
    <lineage>
        <taxon>Eukaryota</taxon>
        <taxon>Viridiplantae</taxon>
        <taxon>Streptophyta</taxon>
        <taxon>Embryophyta</taxon>
        <taxon>Tracheophyta</taxon>
        <taxon>Spermatophyta</taxon>
        <taxon>Magnoliopsida</taxon>
        <taxon>Liliopsida</taxon>
        <taxon>Poales</taxon>
        <taxon>Poaceae</taxon>
        <taxon>PACMAD clade</taxon>
        <taxon>Panicoideae</taxon>
        <taxon>Panicodae</taxon>
        <taxon>Paniceae</taxon>
        <taxon>Panicinae</taxon>
        <taxon>Panicum</taxon>
        <taxon>Panicum sect. Hiantes</taxon>
    </lineage>
</organism>
<dbReference type="PRINTS" id="PR00385">
    <property type="entry name" value="P450"/>
</dbReference>
<keyword evidence="3" id="KW-0503">Monooxygenase</keyword>
<dbReference type="Gene3D" id="1.10.630.10">
    <property type="entry name" value="Cytochrome P450"/>
    <property type="match status" value="1"/>
</dbReference>
<comment type="similarity">
    <text evidence="1 3">Belongs to the cytochrome P450 family.</text>
</comment>
<comment type="caution">
    <text evidence="5">The sequence shown here is derived from an EMBL/GenBank/DDBJ whole genome shotgun (WGS) entry which is preliminary data.</text>
</comment>
<comment type="cofactor">
    <cofactor evidence="2">
        <name>heme</name>
        <dbReference type="ChEBI" id="CHEBI:30413"/>
    </cofactor>
</comment>
<evidence type="ECO:0000256" key="1">
    <source>
        <dbReference type="ARBA" id="ARBA00010617"/>
    </source>
</evidence>
<keyword evidence="2 3" id="KW-0479">Metal-binding</keyword>
<dbReference type="PRINTS" id="PR00463">
    <property type="entry name" value="EP450I"/>
</dbReference>
<evidence type="ECO:0000256" key="3">
    <source>
        <dbReference type="RuleBase" id="RU000461"/>
    </source>
</evidence>
<dbReference type="InterPro" id="IPR036396">
    <property type="entry name" value="Cyt_P450_sf"/>
</dbReference>
<dbReference type="PROSITE" id="PS00086">
    <property type="entry name" value="CYTOCHROME_P450"/>
    <property type="match status" value="1"/>
</dbReference>
<evidence type="ECO:0000313" key="6">
    <source>
        <dbReference type="Proteomes" id="UP000823388"/>
    </source>
</evidence>
<keyword evidence="3" id="KW-0560">Oxidoreductase</keyword>
<accession>A0A8T0R1Z0</accession>
<feature type="region of interest" description="Disordered" evidence="4">
    <location>
        <begin position="441"/>
        <end position="479"/>
    </location>
</feature>
<proteinExistence type="inferred from homology"/>
<dbReference type="GO" id="GO:0004497">
    <property type="term" value="F:monooxygenase activity"/>
    <property type="evidence" value="ECO:0007669"/>
    <property type="project" value="UniProtKB-KW"/>
</dbReference>
<dbReference type="PANTHER" id="PTHR47950">
    <property type="entry name" value="CYTOCHROME P450, FAMILY 76, SUBFAMILY C, POLYPEPTIDE 5-RELATED"/>
    <property type="match status" value="1"/>
</dbReference>
<dbReference type="GO" id="GO:0005506">
    <property type="term" value="F:iron ion binding"/>
    <property type="evidence" value="ECO:0007669"/>
    <property type="project" value="InterPro"/>
</dbReference>
<dbReference type="GO" id="GO:0016705">
    <property type="term" value="F:oxidoreductase activity, acting on paired donors, with incorporation or reduction of molecular oxygen"/>
    <property type="evidence" value="ECO:0007669"/>
    <property type="project" value="InterPro"/>
</dbReference>
<dbReference type="AlphaFoldDB" id="A0A8T0R1Z0"/>
<dbReference type="SUPFAM" id="SSF48264">
    <property type="entry name" value="Cytochrome P450"/>
    <property type="match status" value="1"/>
</dbReference>
<dbReference type="InterPro" id="IPR002401">
    <property type="entry name" value="Cyt_P450_E_grp-I"/>
</dbReference>
<name>A0A8T0R1Z0_PANVG</name>
<evidence type="ECO:0000256" key="2">
    <source>
        <dbReference type="PIRSR" id="PIRSR602401-1"/>
    </source>
</evidence>
<dbReference type="PANTHER" id="PTHR47950:SF44">
    <property type="entry name" value="CYTOCHROME P450, FAMILY 76, SUBFAMILY C, POLYPEPTIDE 5-RELATED"/>
    <property type="match status" value="1"/>
</dbReference>